<comment type="caution">
    <text evidence="1">The sequence shown here is derived from an EMBL/GenBank/DDBJ whole genome shotgun (WGS) entry which is preliminary data.</text>
</comment>
<evidence type="ECO:0000313" key="1">
    <source>
        <dbReference type="EMBL" id="KAJ8621512.1"/>
    </source>
</evidence>
<dbReference type="Proteomes" id="UP001234297">
    <property type="component" value="Chromosome 9"/>
</dbReference>
<accession>A0ACC2KL55</accession>
<dbReference type="EMBL" id="CM056817">
    <property type="protein sequence ID" value="KAJ8621512.1"/>
    <property type="molecule type" value="Genomic_DNA"/>
</dbReference>
<reference evidence="1 2" key="1">
    <citation type="journal article" date="2022" name="Hortic Res">
        <title>A haplotype resolved chromosomal level avocado genome allows analysis of novel avocado genes.</title>
        <authorList>
            <person name="Nath O."/>
            <person name="Fletcher S.J."/>
            <person name="Hayward A."/>
            <person name="Shaw L.M."/>
            <person name="Masouleh A.K."/>
            <person name="Furtado A."/>
            <person name="Henry R.J."/>
            <person name="Mitter N."/>
        </authorList>
    </citation>
    <scope>NUCLEOTIDE SEQUENCE [LARGE SCALE GENOMIC DNA]</scope>
    <source>
        <strain evidence="2">cv. Hass</strain>
    </source>
</reference>
<protein>
    <submittedName>
        <fullName evidence="1">Uncharacterized protein</fullName>
    </submittedName>
</protein>
<keyword evidence="2" id="KW-1185">Reference proteome</keyword>
<evidence type="ECO:0000313" key="2">
    <source>
        <dbReference type="Proteomes" id="UP001234297"/>
    </source>
</evidence>
<proteinExistence type="predicted"/>
<organism evidence="1 2">
    <name type="scientific">Persea americana</name>
    <name type="common">Avocado</name>
    <dbReference type="NCBI Taxonomy" id="3435"/>
    <lineage>
        <taxon>Eukaryota</taxon>
        <taxon>Viridiplantae</taxon>
        <taxon>Streptophyta</taxon>
        <taxon>Embryophyta</taxon>
        <taxon>Tracheophyta</taxon>
        <taxon>Spermatophyta</taxon>
        <taxon>Magnoliopsida</taxon>
        <taxon>Magnoliidae</taxon>
        <taxon>Laurales</taxon>
        <taxon>Lauraceae</taxon>
        <taxon>Persea</taxon>
    </lineage>
</organism>
<gene>
    <name evidence="1" type="ORF">MRB53_030041</name>
</gene>
<sequence>MKMQEAALRSMPDIVVATPGRMIEHLHNSQSVGLEDLAVLILDEADRLLELSFSAEIRELVCLYLCASADPSTKRPATVTEEVVRIRRMREVNQEAVLFALCSKTFTS</sequence>
<name>A0ACC2KL55_PERAE</name>